<feature type="region of interest" description="Disordered" evidence="1">
    <location>
        <begin position="408"/>
        <end position="447"/>
    </location>
</feature>
<dbReference type="GeneID" id="20375386"/>
<accession>R9AA64</accession>
<dbReference type="EMBL" id="KE007244">
    <property type="protein sequence ID" value="EOQ99108.1"/>
    <property type="molecule type" value="Genomic_DNA"/>
</dbReference>
<sequence length="560" mass="62500">MARSRSIIIRDESSTHNQQYKSKNIWNYPINQFNVAQNKSSSKELIFDYLVYLGLVGKFEFLGSGGSVGGGNGTPNLHKHIVCHHLDVKVEYRLILSNALDRLIQSTHSLTHLHLILNLFNSQKKSIFNSIPRGAGPEAAWIFPLRSLSTINPSDKAIEVYNNGCKFSSSTNLTRLNNLIDVIPSFIIISSYLLQDIPKEYHSRLETLQQELKAQSISLNTYQSLLDGLNSQFILQTAGKGSLMEESCESEMSHTSHPSTHWYTLFADLLTYALIQGYMEYEWKGVRPAEVLLGMTRMPISAQTTSNPMSEKQKLSNALKMLFSDKSIVQAEELDGMLRDRLGNFLDMSESTSDLGEHLHALECKFAEKQSYSYAYPQSRSHSNAFDARLLQFFADFDRWLGVARLGRRGGGQGGHTIPTHPNHHTHHSPRYKQHSPHPAPQLSHPANPLSIAALLGPSDEMGVKGMEMDEGVKEESQSQSNGYAHTHTHTLNSARWFVVSSSYRQDKAGEAHETHDSHIAHISQTTPSSRTPARMPSFTTNACQVANPGALSWPGPYGV</sequence>
<feature type="compositionally biased region" description="Basic residues" evidence="1">
    <location>
        <begin position="422"/>
        <end position="436"/>
    </location>
</feature>
<evidence type="ECO:0000256" key="1">
    <source>
        <dbReference type="SAM" id="MobiDB-lite"/>
    </source>
</evidence>
<evidence type="ECO:0000313" key="3">
    <source>
        <dbReference type="Proteomes" id="UP000014064"/>
    </source>
</evidence>
<dbReference type="AlphaFoldDB" id="R9AA64"/>
<dbReference type="Proteomes" id="UP000014064">
    <property type="component" value="Unassembled WGS sequence"/>
</dbReference>
<protein>
    <submittedName>
        <fullName evidence="2">Uncharacterized protein</fullName>
    </submittedName>
</protein>
<gene>
    <name evidence="2" type="ORF">J056_002434</name>
</gene>
<dbReference type="RefSeq" id="XP_009269974.1">
    <property type="nucleotide sequence ID" value="XM_009271699.1"/>
</dbReference>
<keyword evidence="3" id="KW-1185">Reference proteome</keyword>
<evidence type="ECO:0000313" key="2">
    <source>
        <dbReference type="EMBL" id="EOQ99108.1"/>
    </source>
</evidence>
<name>R9AA64_WALI9</name>
<dbReference type="OMA" id="CESEMSH"/>
<dbReference type="KEGG" id="wic:J056_002434"/>
<proteinExistence type="predicted"/>
<reference evidence="3" key="1">
    <citation type="journal article" date="2013" name="BMC Genomics">
        <title>Genome and transcriptome sequencing of the halophilic fungus Wallemia ichthyophaga: haloadaptations present and absent.</title>
        <authorList>
            <person name="Zajc J."/>
            <person name="Liu Y."/>
            <person name="Dai W."/>
            <person name="Yang Z."/>
            <person name="Hu J."/>
            <person name="Gostincar C."/>
            <person name="Gunde-Cimerman N."/>
        </authorList>
    </citation>
    <scope>NUCLEOTIDE SEQUENCE [LARGE SCALE GENOMIC DNA]</scope>
    <source>
        <strain evidence="3">EXF-994 / CBS 113033</strain>
    </source>
</reference>
<organism evidence="2 3">
    <name type="scientific">Wallemia ichthyophaga (strain EXF-994 / CBS 113033)</name>
    <dbReference type="NCBI Taxonomy" id="1299270"/>
    <lineage>
        <taxon>Eukaryota</taxon>
        <taxon>Fungi</taxon>
        <taxon>Dikarya</taxon>
        <taxon>Basidiomycota</taxon>
        <taxon>Wallemiomycotina</taxon>
        <taxon>Wallemiomycetes</taxon>
        <taxon>Wallemiales</taxon>
        <taxon>Wallemiaceae</taxon>
        <taxon>Wallemia</taxon>
    </lineage>
</organism>
<dbReference type="HOGENOM" id="CLU_518959_0_0_1"/>